<evidence type="ECO:0000256" key="5">
    <source>
        <dbReference type="ARBA" id="ARBA00023136"/>
    </source>
</evidence>
<evidence type="ECO:0000256" key="3">
    <source>
        <dbReference type="ARBA" id="ARBA00022692"/>
    </source>
</evidence>
<name>A0A1M5LAP4_9ALTE</name>
<feature type="transmembrane region" description="Helical" evidence="10">
    <location>
        <begin position="25"/>
        <end position="42"/>
    </location>
</feature>
<comment type="subcellular location">
    <subcellularLocation>
        <location evidence="1">Cell membrane</location>
        <topology evidence="1">Single-pass type II membrane protein</topology>
    </subcellularLocation>
</comment>
<reference evidence="13" key="1">
    <citation type="submission" date="2016-11" db="EMBL/GenBank/DDBJ databases">
        <authorList>
            <person name="Varghese N."/>
            <person name="Submissions S."/>
        </authorList>
    </citation>
    <scope>NUCLEOTIDE SEQUENCE [LARGE SCALE GENOMIC DNA]</scope>
    <source>
        <strain evidence="13">CGMCC 1.8995</strain>
    </source>
</reference>
<dbReference type="SUPFAM" id="SSF48452">
    <property type="entry name" value="TPR-like"/>
    <property type="match status" value="1"/>
</dbReference>
<dbReference type="InterPro" id="IPR019734">
    <property type="entry name" value="TPR_rpt"/>
</dbReference>
<evidence type="ECO:0000256" key="4">
    <source>
        <dbReference type="ARBA" id="ARBA00022989"/>
    </source>
</evidence>
<evidence type="ECO:0000256" key="2">
    <source>
        <dbReference type="ARBA" id="ARBA00022475"/>
    </source>
</evidence>
<feature type="repeat" description="TPR" evidence="9">
    <location>
        <begin position="157"/>
        <end position="190"/>
    </location>
</feature>
<gene>
    <name evidence="12" type="ORF">SAMN05216361_2595</name>
</gene>
<keyword evidence="2" id="KW-1003">Cell membrane</keyword>
<keyword evidence="4 10" id="KW-1133">Transmembrane helix</keyword>
<evidence type="ECO:0000256" key="10">
    <source>
        <dbReference type="SAM" id="Phobius"/>
    </source>
</evidence>
<dbReference type="AlphaFoldDB" id="A0A1M5LAP4"/>
<sequence>MEQFATEDQQVEAIKQFWKDHGTSLILGAVLGLAGLFGWQYYSESQMETKEAASISYQDALETLVADDNAGPISALIESGEVSGYSDLASLIAAKQAADKGELEVAASYLSKVATNGSDESLKQVAAVRLARVQLALEQHDKALATLDIAKDEAFVAQVEETKGDIFAAQGNFDKARMAYSSALEKNTNNRLLQMKLDNLAVTAG</sequence>
<keyword evidence="6" id="KW-0143">Chaperone</keyword>
<dbReference type="Gene3D" id="1.25.40.10">
    <property type="entry name" value="Tetratricopeptide repeat domain"/>
    <property type="match status" value="1"/>
</dbReference>
<evidence type="ECO:0000313" key="12">
    <source>
        <dbReference type="EMBL" id="SHG62172.1"/>
    </source>
</evidence>
<organism evidence="12 13">
    <name type="scientific">Marisediminitalea aggregata</name>
    <dbReference type="NCBI Taxonomy" id="634436"/>
    <lineage>
        <taxon>Bacteria</taxon>
        <taxon>Pseudomonadati</taxon>
        <taxon>Pseudomonadota</taxon>
        <taxon>Gammaproteobacteria</taxon>
        <taxon>Alteromonadales</taxon>
        <taxon>Alteromonadaceae</taxon>
        <taxon>Marisediminitalea</taxon>
    </lineage>
</organism>
<keyword evidence="13" id="KW-1185">Reference proteome</keyword>
<dbReference type="EMBL" id="FQWD01000004">
    <property type="protein sequence ID" value="SHG62172.1"/>
    <property type="molecule type" value="Genomic_DNA"/>
</dbReference>
<evidence type="ECO:0000256" key="8">
    <source>
        <dbReference type="ARBA" id="ARBA00024235"/>
    </source>
</evidence>
<proteinExistence type="inferred from homology"/>
<evidence type="ECO:0000256" key="6">
    <source>
        <dbReference type="ARBA" id="ARBA00023186"/>
    </source>
</evidence>
<accession>A0A1M5LAP4</accession>
<dbReference type="GO" id="GO:0005886">
    <property type="term" value="C:plasma membrane"/>
    <property type="evidence" value="ECO:0007669"/>
    <property type="project" value="UniProtKB-SubCell"/>
</dbReference>
<dbReference type="PANTHER" id="PTHR38035">
    <property type="entry name" value="UPF0070 PROTEIN YFGM"/>
    <property type="match status" value="1"/>
</dbReference>
<keyword evidence="9" id="KW-0802">TPR repeat</keyword>
<dbReference type="InterPro" id="IPR011990">
    <property type="entry name" value="TPR-like_helical_dom_sf"/>
</dbReference>
<evidence type="ECO:0000256" key="1">
    <source>
        <dbReference type="ARBA" id="ARBA00004401"/>
    </source>
</evidence>
<evidence type="ECO:0000313" key="13">
    <source>
        <dbReference type="Proteomes" id="UP000184520"/>
    </source>
</evidence>
<dbReference type="GO" id="GO:0044877">
    <property type="term" value="F:protein-containing complex binding"/>
    <property type="evidence" value="ECO:0007669"/>
    <property type="project" value="InterPro"/>
</dbReference>
<dbReference type="PROSITE" id="PS50005">
    <property type="entry name" value="TPR"/>
    <property type="match status" value="1"/>
</dbReference>
<dbReference type="PIRSF" id="PIRSF006170">
    <property type="entry name" value="YfgM"/>
    <property type="match status" value="1"/>
</dbReference>
<feature type="domain" description="Ancillary SecYEG translocon subunit/Cell division coordinator CpoB TPR" evidence="11">
    <location>
        <begin position="15"/>
        <end position="201"/>
    </location>
</feature>
<evidence type="ECO:0000256" key="7">
    <source>
        <dbReference type="ARBA" id="ARBA00024197"/>
    </source>
</evidence>
<evidence type="ECO:0000256" key="9">
    <source>
        <dbReference type="PROSITE-ProRule" id="PRU00339"/>
    </source>
</evidence>
<dbReference type="STRING" id="634436.SAMN05216361_2595"/>
<dbReference type="InterPro" id="IPR026039">
    <property type="entry name" value="YfgM"/>
</dbReference>
<dbReference type="PANTHER" id="PTHR38035:SF1">
    <property type="entry name" value="ANCILLARY SECYEG TRANSLOCON SUBUNIT"/>
    <property type="match status" value="1"/>
</dbReference>
<keyword evidence="5 10" id="KW-0472">Membrane</keyword>
<evidence type="ECO:0000259" key="11">
    <source>
        <dbReference type="Pfam" id="PF09976"/>
    </source>
</evidence>
<dbReference type="Proteomes" id="UP000184520">
    <property type="component" value="Unassembled WGS sequence"/>
</dbReference>
<protein>
    <recommendedName>
        <fullName evidence="8">Ancillary SecYEG translocon subunit</fullName>
    </recommendedName>
</protein>
<comment type="similarity">
    <text evidence="7">Belongs to the YfgM family.</text>
</comment>
<dbReference type="RefSeq" id="WP_073323079.1">
    <property type="nucleotide sequence ID" value="NZ_FQWD01000004.1"/>
</dbReference>
<dbReference type="Pfam" id="PF09976">
    <property type="entry name" value="TPR_21"/>
    <property type="match status" value="1"/>
</dbReference>
<dbReference type="InterPro" id="IPR018704">
    <property type="entry name" value="SecYEG/CpoB_TPR"/>
</dbReference>
<dbReference type="OrthoDB" id="9789675at2"/>
<keyword evidence="3 10" id="KW-0812">Transmembrane</keyword>